<keyword evidence="3" id="KW-0805">Transcription regulation</keyword>
<dbReference type="PANTHER" id="PTHR10641">
    <property type="entry name" value="MYB FAMILY TRANSCRIPTION FACTOR"/>
    <property type="match status" value="1"/>
</dbReference>
<keyword evidence="6" id="KW-0539">Nucleus</keyword>
<keyword evidence="4" id="KW-0238">DNA-binding</keyword>
<dbReference type="InterPro" id="IPR015495">
    <property type="entry name" value="Myb_TF_plants"/>
</dbReference>
<dbReference type="Pfam" id="PF00249">
    <property type="entry name" value="Myb_DNA-binding"/>
    <property type="match status" value="2"/>
</dbReference>
<feature type="domain" description="HTH myb-type" evidence="10">
    <location>
        <begin position="11"/>
        <end position="67"/>
    </location>
</feature>
<sequence>MGRPAVKGERNDGLKKGPWTPEEDEKLKDYIEKEGHGSWQSLPRRAGLNRCGKSCRLRWSNYLRPDIKRGNFSPHEIQTIIDLHSTLGNKWAMIASRLPGRTDNEIKNYWNTHLRKKLLRDGIDPQTHQLLTDLNFPPNFSNFPMTSLENLANITLLGNIIQLLNSNPLPSFLVGSDTPNRFDATLDGILNPTLHLPSTLASVTFPGDYKPVCNTFQPPEVQQHVTTAEYCLPRLTPATSEISSGNIGQSSICDYSPPNQNYEELLVDDEINCSFWKDILSESFPSSSL</sequence>
<dbReference type="FunFam" id="1.10.10.60:FF:000394">
    <property type="entry name" value="MYB transcription factor"/>
    <property type="match status" value="1"/>
</dbReference>
<gene>
    <name evidence="11" type="ORF">AAHA92_11989</name>
</gene>
<evidence type="ECO:0000256" key="4">
    <source>
        <dbReference type="ARBA" id="ARBA00023125"/>
    </source>
</evidence>
<evidence type="ECO:0000259" key="9">
    <source>
        <dbReference type="PROSITE" id="PS50090"/>
    </source>
</evidence>
<feature type="domain" description="HTH myb-type" evidence="10">
    <location>
        <begin position="68"/>
        <end position="118"/>
    </location>
</feature>
<evidence type="ECO:0000256" key="8">
    <source>
        <dbReference type="SAM" id="MobiDB-lite"/>
    </source>
</evidence>
<evidence type="ECO:0000256" key="1">
    <source>
        <dbReference type="ARBA" id="ARBA00004123"/>
    </source>
</evidence>
<accession>A0ABD1HMX1</accession>
<dbReference type="GO" id="GO:0000976">
    <property type="term" value="F:transcription cis-regulatory region binding"/>
    <property type="evidence" value="ECO:0007669"/>
    <property type="project" value="UniProtKB-ARBA"/>
</dbReference>
<feature type="compositionally biased region" description="Basic and acidic residues" evidence="8">
    <location>
        <begin position="1"/>
        <end position="15"/>
    </location>
</feature>
<protein>
    <submittedName>
        <fullName evidence="11">Transcription factor MYB53-like</fullName>
    </submittedName>
</protein>
<dbReference type="Gene3D" id="1.10.10.60">
    <property type="entry name" value="Homeodomain-like"/>
    <property type="match status" value="2"/>
</dbReference>
<evidence type="ECO:0000256" key="2">
    <source>
        <dbReference type="ARBA" id="ARBA00022737"/>
    </source>
</evidence>
<evidence type="ECO:0000313" key="12">
    <source>
        <dbReference type="Proteomes" id="UP001567538"/>
    </source>
</evidence>
<dbReference type="InterPro" id="IPR009057">
    <property type="entry name" value="Homeodomain-like_sf"/>
</dbReference>
<dbReference type="PANTHER" id="PTHR10641:SF1358">
    <property type="entry name" value="MYB TRANSCRIPTION FACTOR"/>
    <property type="match status" value="1"/>
</dbReference>
<dbReference type="InterPro" id="IPR017930">
    <property type="entry name" value="Myb_dom"/>
</dbReference>
<comment type="caution">
    <text evidence="11">The sequence shown here is derived from an EMBL/GenBank/DDBJ whole genome shotgun (WGS) entry which is preliminary data.</text>
</comment>
<dbReference type="SMART" id="SM00717">
    <property type="entry name" value="SANT"/>
    <property type="match status" value="2"/>
</dbReference>
<dbReference type="PROSITE" id="PS50090">
    <property type="entry name" value="MYB_LIKE"/>
    <property type="match status" value="2"/>
</dbReference>
<dbReference type="GO" id="GO:0005634">
    <property type="term" value="C:nucleus"/>
    <property type="evidence" value="ECO:0007669"/>
    <property type="project" value="UniProtKB-SubCell"/>
</dbReference>
<dbReference type="FunFam" id="1.10.10.60:FF:000001">
    <property type="entry name" value="MYB-related transcription factor"/>
    <property type="match status" value="1"/>
</dbReference>
<feature type="domain" description="Myb-like" evidence="9">
    <location>
        <begin position="11"/>
        <end position="63"/>
    </location>
</feature>
<dbReference type="SUPFAM" id="SSF46689">
    <property type="entry name" value="Homeodomain-like"/>
    <property type="match status" value="1"/>
</dbReference>
<dbReference type="InterPro" id="IPR001005">
    <property type="entry name" value="SANT/Myb"/>
</dbReference>
<dbReference type="AlphaFoldDB" id="A0ABD1HMX1"/>
<dbReference type="PROSITE" id="PS51294">
    <property type="entry name" value="HTH_MYB"/>
    <property type="match status" value="2"/>
</dbReference>
<dbReference type="Proteomes" id="UP001567538">
    <property type="component" value="Unassembled WGS sequence"/>
</dbReference>
<dbReference type="EMBL" id="JBEAFC010000005">
    <property type="protein sequence ID" value="KAL1556346.1"/>
    <property type="molecule type" value="Genomic_DNA"/>
</dbReference>
<comment type="function">
    <text evidence="7">Transcription factor.</text>
</comment>
<proteinExistence type="predicted"/>
<evidence type="ECO:0000256" key="6">
    <source>
        <dbReference type="ARBA" id="ARBA00023242"/>
    </source>
</evidence>
<name>A0ABD1HMX1_SALDI</name>
<evidence type="ECO:0000256" key="7">
    <source>
        <dbReference type="ARBA" id="ARBA00057804"/>
    </source>
</evidence>
<dbReference type="GO" id="GO:0080090">
    <property type="term" value="P:regulation of primary metabolic process"/>
    <property type="evidence" value="ECO:0007669"/>
    <property type="project" value="UniProtKB-ARBA"/>
</dbReference>
<organism evidence="11 12">
    <name type="scientific">Salvia divinorum</name>
    <name type="common">Maria pastora</name>
    <name type="synonym">Diviner's sage</name>
    <dbReference type="NCBI Taxonomy" id="28513"/>
    <lineage>
        <taxon>Eukaryota</taxon>
        <taxon>Viridiplantae</taxon>
        <taxon>Streptophyta</taxon>
        <taxon>Embryophyta</taxon>
        <taxon>Tracheophyta</taxon>
        <taxon>Spermatophyta</taxon>
        <taxon>Magnoliopsida</taxon>
        <taxon>eudicotyledons</taxon>
        <taxon>Gunneridae</taxon>
        <taxon>Pentapetalae</taxon>
        <taxon>asterids</taxon>
        <taxon>lamiids</taxon>
        <taxon>Lamiales</taxon>
        <taxon>Lamiaceae</taxon>
        <taxon>Nepetoideae</taxon>
        <taxon>Mentheae</taxon>
        <taxon>Salviinae</taxon>
        <taxon>Salvia</taxon>
        <taxon>Salvia subgen. Calosphace</taxon>
    </lineage>
</organism>
<keyword evidence="5" id="KW-0804">Transcription</keyword>
<reference evidence="11 12" key="1">
    <citation type="submission" date="2024-06" db="EMBL/GenBank/DDBJ databases">
        <title>A chromosome level genome sequence of Diviner's sage (Salvia divinorum).</title>
        <authorList>
            <person name="Ford S.A."/>
            <person name="Ro D.-K."/>
            <person name="Ness R.W."/>
            <person name="Phillips M.A."/>
        </authorList>
    </citation>
    <scope>NUCLEOTIDE SEQUENCE [LARGE SCALE GENOMIC DNA]</scope>
    <source>
        <strain evidence="11">SAF-2024a</strain>
        <tissue evidence="11">Leaf</tissue>
    </source>
</reference>
<evidence type="ECO:0000259" key="10">
    <source>
        <dbReference type="PROSITE" id="PS51294"/>
    </source>
</evidence>
<comment type="subcellular location">
    <subcellularLocation>
        <location evidence="1">Nucleus</location>
    </subcellularLocation>
</comment>
<keyword evidence="12" id="KW-1185">Reference proteome</keyword>
<evidence type="ECO:0000313" key="11">
    <source>
        <dbReference type="EMBL" id="KAL1556346.1"/>
    </source>
</evidence>
<evidence type="ECO:0000256" key="3">
    <source>
        <dbReference type="ARBA" id="ARBA00023015"/>
    </source>
</evidence>
<feature type="domain" description="Myb-like" evidence="9">
    <location>
        <begin position="64"/>
        <end position="114"/>
    </location>
</feature>
<dbReference type="CDD" id="cd00167">
    <property type="entry name" value="SANT"/>
    <property type="match status" value="2"/>
</dbReference>
<feature type="region of interest" description="Disordered" evidence="8">
    <location>
        <begin position="1"/>
        <end position="24"/>
    </location>
</feature>
<dbReference type="GO" id="GO:0051707">
    <property type="term" value="P:response to other organism"/>
    <property type="evidence" value="ECO:0007669"/>
    <property type="project" value="UniProtKB-ARBA"/>
</dbReference>
<keyword evidence="2" id="KW-0677">Repeat</keyword>
<evidence type="ECO:0000256" key="5">
    <source>
        <dbReference type="ARBA" id="ARBA00023163"/>
    </source>
</evidence>